<keyword evidence="2" id="KW-0694">RNA-binding</keyword>
<dbReference type="EMBL" id="CAAALY010055480">
    <property type="protein sequence ID" value="VEL22254.1"/>
    <property type="molecule type" value="Genomic_DNA"/>
</dbReference>
<dbReference type="InterPro" id="IPR035979">
    <property type="entry name" value="RBD_domain_sf"/>
</dbReference>
<evidence type="ECO:0000256" key="2">
    <source>
        <dbReference type="ARBA" id="ARBA00022884"/>
    </source>
</evidence>
<keyword evidence="5" id="KW-1185">Reference proteome</keyword>
<evidence type="ECO:0008006" key="6">
    <source>
        <dbReference type="Google" id="ProtNLM"/>
    </source>
</evidence>
<dbReference type="OrthoDB" id="431068at2759"/>
<name>A0A3S5FE04_9PLAT</name>
<gene>
    <name evidence="4" type="ORF">PXEA_LOCUS15694</name>
</gene>
<evidence type="ECO:0000256" key="1">
    <source>
        <dbReference type="ARBA" id="ARBA00022737"/>
    </source>
</evidence>
<keyword evidence="1" id="KW-0677">Repeat</keyword>
<dbReference type="SUPFAM" id="SSF54928">
    <property type="entry name" value="RNA-binding domain, RBD"/>
    <property type="match status" value="1"/>
</dbReference>
<protein>
    <recommendedName>
        <fullName evidence="6">RRM domain-containing protein</fullName>
    </recommendedName>
</protein>
<sequence>MAKPSQLASHNSAGTDGGGRPGLGLEMRPPTASGLAGDREPGVYLVAYPDHRPTGDAFVLFPDELMASRALARHKDYLGDRYVELFKASASEMVQLDPTRRRPAVDWLYWNIHADAVSEASSSDSSFKSLHPTLSLEMEVNSTIVKQETPRNPTFITSSTYS</sequence>
<reference evidence="4" key="1">
    <citation type="submission" date="2018-11" db="EMBL/GenBank/DDBJ databases">
        <authorList>
            <consortium name="Pathogen Informatics"/>
        </authorList>
    </citation>
    <scope>NUCLEOTIDE SEQUENCE</scope>
</reference>
<dbReference type="AlphaFoldDB" id="A0A3S5FE04"/>
<feature type="compositionally biased region" description="Polar residues" evidence="3">
    <location>
        <begin position="1"/>
        <end position="13"/>
    </location>
</feature>
<dbReference type="InterPro" id="IPR012677">
    <property type="entry name" value="Nucleotide-bd_a/b_plait_sf"/>
</dbReference>
<evidence type="ECO:0000256" key="3">
    <source>
        <dbReference type="SAM" id="MobiDB-lite"/>
    </source>
</evidence>
<dbReference type="InterPro" id="IPR050666">
    <property type="entry name" value="ESRP"/>
</dbReference>
<evidence type="ECO:0000313" key="5">
    <source>
        <dbReference type="Proteomes" id="UP000784294"/>
    </source>
</evidence>
<feature type="region of interest" description="Disordered" evidence="3">
    <location>
        <begin position="1"/>
        <end position="36"/>
    </location>
</feature>
<dbReference type="PANTHER" id="PTHR13976">
    <property type="entry name" value="HETEROGENEOUS NUCLEAR RIBONUCLEOPROTEIN-RELATED"/>
    <property type="match status" value="1"/>
</dbReference>
<dbReference type="Proteomes" id="UP000784294">
    <property type="component" value="Unassembled WGS sequence"/>
</dbReference>
<evidence type="ECO:0000313" key="4">
    <source>
        <dbReference type="EMBL" id="VEL22254.1"/>
    </source>
</evidence>
<accession>A0A3S5FE04</accession>
<comment type="caution">
    <text evidence="4">The sequence shown here is derived from an EMBL/GenBank/DDBJ whole genome shotgun (WGS) entry which is preliminary data.</text>
</comment>
<proteinExistence type="predicted"/>
<dbReference type="GO" id="GO:0003723">
    <property type="term" value="F:RNA binding"/>
    <property type="evidence" value="ECO:0007669"/>
    <property type="project" value="UniProtKB-KW"/>
</dbReference>
<organism evidence="4 5">
    <name type="scientific">Protopolystoma xenopodis</name>
    <dbReference type="NCBI Taxonomy" id="117903"/>
    <lineage>
        <taxon>Eukaryota</taxon>
        <taxon>Metazoa</taxon>
        <taxon>Spiralia</taxon>
        <taxon>Lophotrochozoa</taxon>
        <taxon>Platyhelminthes</taxon>
        <taxon>Monogenea</taxon>
        <taxon>Polyopisthocotylea</taxon>
        <taxon>Polystomatidea</taxon>
        <taxon>Polystomatidae</taxon>
        <taxon>Protopolystoma</taxon>
    </lineage>
</organism>
<dbReference type="Gene3D" id="3.30.70.330">
    <property type="match status" value="1"/>
</dbReference>